<dbReference type="PANTHER" id="PTHR24056">
    <property type="entry name" value="CELL DIVISION PROTEIN KINASE"/>
    <property type="match status" value="1"/>
</dbReference>
<feature type="region of interest" description="Disordered" evidence="4">
    <location>
        <begin position="58"/>
        <end position="82"/>
    </location>
</feature>
<feature type="domain" description="Protein kinase" evidence="5">
    <location>
        <begin position="517"/>
        <end position="891"/>
    </location>
</feature>
<dbReference type="PROSITE" id="PS00108">
    <property type="entry name" value="PROTEIN_KINASE_ST"/>
    <property type="match status" value="1"/>
</dbReference>
<protein>
    <submittedName>
        <fullName evidence="6">Protein kinase domain family protein</fullName>
    </submittedName>
</protein>
<dbReference type="Gene3D" id="1.10.510.10">
    <property type="entry name" value="Transferase(Phosphotransferase) domain 1"/>
    <property type="match status" value="1"/>
</dbReference>
<dbReference type="VEuPathDB" id="TriTrypDB:LdBPK_090260.1"/>
<dbReference type="FunFam" id="1.10.510.10:FF:001556">
    <property type="entry name" value="CMGC family protein kinase"/>
    <property type="match status" value="1"/>
</dbReference>
<dbReference type="Pfam" id="PF00069">
    <property type="entry name" value="Pkinase"/>
    <property type="match status" value="1"/>
</dbReference>
<sequence length="939" mass="101312">MTLVFEARRLPFGSISEAYAAPIQPIVALHALDELPLWDRCMLVAVLPVVQQRHSAGAAAAPPSTVAQPPLTGSSGDNADAAAAASWSSATIRAANHEERVNASPELAGAPSLEDVTLALTIVRALDELEAPRRAFKQPKKTSEELLMEQLLQERLADTAPYLLESSDEDGEKSAEAAVDVAMCFTDRGPSVGGGDGGTSCVSNSPLTSSSGVSVHEAHPPRAAATVATAPLGLIAAVDAGDRTSTARIMRLDPVAPSWPSSSAPHAATHHTLRLRPSAALLQPPPSTPQLREHVDEEVWAPPSKRLRPHLSSPTAPPAMPPSATAPGGLSTTGGVATASTNVSARGEALKEGRGEALEESESTRKTNEEAQRALDTPADGPLRVSPASPAGATIPNPEATGIGAVPVSASAAPRPTPFLTSTPSRAVSVNAPNAGSPLTATVGSAVSQQPQQTRSAAPVAMGTSGFSRLRSLTPTPYPGTQGSPYRRHRFVGVNLPGAPPPSIDFSSIQRTVKEVYEVHEKLSEGTYGEVFKGVDKRTGAAVALKRIKMLSTHQGFPQTSLREVIALRHIQNQRERLEERLRNDAHHRGAVAITDPLAEVSQLCDVLLYDRQQRDIVLVFAYATASLAGLCRRQFAFTPSEMALLMKKLLIAVRKLHEMRIIHRDIKSDNVLVTSEGEVQLTDFGLCSIAAPGSSRCGTHVWRTPSVITLAYRPPEMLLGSTAYDEKVDVWSLGCLLAQMFLLEPPFYRHRAQAQQQQQRAPERSAATELEQLSRITEILGPLPPVSVYHPDSCQHMRVLEQLEVQGRLAEAGRAAQPANWGRLQTIFEPSFLYQQFHGFRGWFEAELGRSRHQPHRRPTQACMDVLCAALQLDPQQRPTAAELLRMPYFTTLDDAPLLGSYQRVLPVTPEREAEVRRGFMTKVQRCGDSHTQRRPHQ</sequence>
<gene>
    <name evidence="6" type="ORF">CGC21_18395</name>
</gene>
<evidence type="ECO:0000256" key="1">
    <source>
        <dbReference type="ARBA" id="ARBA00006485"/>
    </source>
</evidence>
<evidence type="ECO:0000256" key="4">
    <source>
        <dbReference type="SAM" id="MobiDB-lite"/>
    </source>
</evidence>
<feature type="region of interest" description="Disordered" evidence="4">
    <location>
        <begin position="303"/>
        <end position="402"/>
    </location>
</feature>
<dbReference type="VEuPathDB" id="TriTrypDB:LdCL_090008400"/>
<dbReference type="SMART" id="SM00220">
    <property type="entry name" value="S_TKc"/>
    <property type="match status" value="1"/>
</dbReference>
<dbReference type="SUPFAM" id="SSF56112">
    <property type="entry name" value="Protein kinase-like (PK-like)"/>
    <property type="match status" value="1"/>
</dbReference>
<keyword evidence="2" id="KW-0547">Nucleotide-binding</keyword>
<dbReference type="VEuPathDB" id="TriTrypDB:LDHU3_09.0440"/>
<evidence type="ECO:0000259" key="5">
    <source>
        <dbReference type="PROSITE" id="PS50011"/>
    </source>
</evidence>
<comment type="caution">
    <text evidence="6">The sequence shown here is derived from an EMBL/GenBank/DDBJ whole genome shotgun (WGS) entry which is preliminary data.</text>
</comment>
<evidence type="ECO:0000313" key="7">
    <source>
        <dbReference type="Proteomes" id="UP000318447"/>
    </source>
</evidence>
<dbReference type="VEuPathDB" id="TriTrypDB:LdBPK_090270.1"/>
<dbReference type="GO" id="GO:0005634">
    <property type="term" value="C:nucleus"/>
    <property type="evidence" value="ECO:0007669"/>
    <property type="project" value="TreeGrafter"/>
</dbReference>
<dbReference type="VEuPathDB" id="TriTrypDB:LdCL_090008300"/>
<dbReference type="InterPro" id="IPR008271">
    <property type="entry name" value="Ser/Thr_kinase_AS"/>
</dbReference>
<evidence type="ECO:0000313" key="6">
    <source>
        <dbReference type="EMBL" id="TPP41912.1"/>
    </source>
</evidence>
<organism evidence="6 7">
    <name type="scientific">Leishmania donovani</name>
    <dbReference type="NCBI Taxonomy" id="5661"/>
    <lineage>
        <taxon>Eukaryota</taxon>
        <taxon>Discoba</taxon>
        <taxon>Euglenozoa</taxon>
        <taxon>Kinetoplastea</taxon>
        <taxon>Metakinetoplastina</taxon>
        <taxon>Trypanosomatida</taxon>
        <taxon>Trypanosomatidae</taxon>
        <taxon>Leishmaniinae</taxon>
        <taxon>Leishmania</taxon>
    </lineage>
</organism>
<dbReference type="InterPro" id="IPR000719">
    <property type="entry name" value="Prot_kinase_dom"/>
</dbReference>
<accession>A0A504WZ35</accession>
<feature type="compositionally biased region" description="Basic and acidic residues" evidence="4">
    <location>
        <begin position="348"/>
        <end position="373"/>
    </location>
</feature>
<dbReference type="InterPro" id="IPR011009">
    <property type="entry name" value="Kinase-like_dom_sf"/>
</dbReference>
<keyword evidence="3" id="KW-0067">ATP-binding</keyword>
<keyword evidence="6" id="KW-0808">Transferase</keyword>
<dbReference type="GO" id="GO:0004674">
    <property type="term" value="F:protein serine/threonine kinase activity"/>
    <property type="evidence" value="ECO:0007669"/>
    <property type="project" value="TreeGrafter"/>
</dbReference>
<dbReference type="VEuPathDB" id="TriTrypDB:LDHU3_09.0430"/>
<dbReference type="AlphaFoldDB" id="A0A504WZ35"/>
<dbReference type="EMBL" id="RHLC01000045">
    <property type="protein sequence ID" value="TPP41912.1"/>
    <property type="molecule type" value="Genomic_DNA"/>
</dbReference>
<evidence type="ECO:0000256" key="2">
    <source>
        <dbReference type="ARBA" id="ARBA00022741"/>
    </source>
</evidence>
<feature type="compositionally biased region" description="Polar residues" evidence="4">
    <location>
        <begin position="333"/>
        <end position="344"/>
    </location>
</feature>
<dbReference type="GO" id="GO:0005524">
    <property type="term" value="F:ATP binding"/>
    <property type="evidence" value="ECO:0007669"/>
    <property type="project" value="UniProtKB-KW"/>
</dbReference>
<name>A0A504WZ35_LEIDO</name>
<dbReference type="PANTHER" id="PTHR24056:SF441">
    <property type="entry name" value="KINASE, PUTATIVE-RELATED"/>
    <property type="match status" value="1"/>
</dbReference>
<comment type="similarity">
    <text evidence="1">Belongs to the protein kinase superfamily. CMGC Ser/Thr protein kinase family. CDC2/CDKX subfamily.</text>
</comment>
<dbReference type="Proteomes" id="UP000318447">
    <property type="component" value="Unassembled WGS sequence"/>
</dbReference>
<reference evidence="7" key="1">
    <citation type="submission" date="2019-02" db="EMBL/GenBank/DDBJ databases">
        <title>FDA dAtabase for Regulatory Grade micrObial Sequences (FDA-ARGOS): Supporting development and validation of Infectious Disease Dx tests.</title>
        <authorList>
            <person name="Duncan R."/>
            <person name="Fisher C."/>
            <person name="Tallon L."/>
            <person name="Sadzewicz L."/>
            <person name="Sengamalay N."/>
            <person name="Ott S."/>
            <person name="Godinez A."/>
            <person name="Nagaraj S."/>
            <person name="Vavikolanu K."/>
            <person name="Nadendla S."/>
            <person name="Aluvathingal J."/>
            <person name="Sichtig H."/>
        </authorList>
    </citation>
    <scope>NUCLEOTIDE SEQUENCE [LARGE SCALE GENOMIC DNA]</scope>
    <source>
        <strain evidence="7">FDAARGOS_361</strain>
    </source>
</reference>
<dbReference type="Gene3D" id="3.30.200.20">
    <property type="entry name" value="Phosphorylase Kinase, domain 1"/>
    <property type="match status" value="1"/>
</dbReference>
<dbReference type="FunFam" id="3.30.200.20:FF:000973">
    <property type="entry name" value="Kinase, CMGC CDK"/>
    <property type="match status" value="1"/>
</dbReference>
<dbReference type="InterPro" id="IPR050108">
    <property type="entry name" value="CDK"/>
</dbReference>
<proteinExistence type="inferred from homology"/>
<dbReference type="PROSITE" id="PS50011">
    <property type="entry name" value="PROTEIN_KINASE_DOM"/>
    <property type="match status" value="1"/>
</dbReference>
<evidence type="ECO:0000256" key="3">
    <source>
        <dbReference type="ARBA" id="ARBA00022840"/>
    </source>
</evidence>
<keyword evidence="6" id="KW-0418">Kinase</keyword>